<keyword evidence="2" id="KW-1185">Reference proteome</keyword>
<organism evidence="1 2">
    <name type="scientific">Oceanobacillus neutriphilus</name>
    <dbReference type="NCBI Taxonomy" id="531815"/>
    <lineage>
        <taxon>Bacteria</taxon>
        <taxon>Bacillati</taxon>
        <taxon>Bacillota</taxon>
        <taxon>Bacilli</taxon>
        <taxon>Bacillales</taxon>
        <taxon>Bacillaceae</taxon>
        <taxon>Oceanobacillus</taxon>
    </lineage>
</organism>
<dbReference type="RefSeq" id="WP_229720250.1">
    <property type="nucleotide sequence ID" value="NZ_BMLW01000009.1"/>
</dbReference>
<comment type="caution">
    <text evidence="1">The sequence shown here is derived from an EMBL/GenBank/DDBJ whole genome shotgun (WGS) entry which is preliminary data.</text>
</comment>
<proteinExistence type="predicted"/>
<sequence length="95" mass="11215">MLTEDKMKIKYVSQYKHVLQFRLYADFEDYYISLFNQKGFIMAANGQNMQRDLRPLGKAGLYNKNTMLQLLEQRNSSALHFWALRMRAVSSLSLD</sequence>
<dbReference type="Proteomes" id="UP000641206">
    <property type="component" value="Unassembled WGS sequence"/>
</dbReference>
<evidence type="ECO:0000313" key="2">
    <source>
        <dbReference type="Proteomes" id="UP000641206"/>
    </source>
</evidence>
<protein>
    <submittedName>
        <fullName evidence="1">Uncharacterized protein</fullName>
    </submittedName>
</protein>
<evidence type="ECO:0000313" key="1">
    <source>
        <dbReference type="EMBL" id="GGP13107.1"/>
    </source>
</evidence>
<name>A0ABQ2NXN1_9BACI</name>
<reference evidence="2" key="1">
    <citation type="journal article" date="2019" name="Int. J. Syst. Evol. Microbiol.">
        <title>The Global Catalogue of Microorganisms (GCM) 10K type strain sequencing project: providing services to taxonomists for standard genome sequencing and annotation.</title>
        <authorList>
            <consortium name="The Broad Institute Genomics Platform"/>
            <consortium name="The Broad Institute Genome Sequencing Center for Infectious Disease"/>
            <person name="Wu L."/>
            <person name="Ma J."/>
        </authorList>
    </citation>
    <scope>NUCLEOTIDE SEQUENCE [LARGE SCALE GENOMIC DNA]</scope>
    <source>
        <strain evidence="2">CGMCC 1.7693</strain>
    </source>
</reference>
<accession>A0ABQ2NXN1</accession>
<gene>
    <name evidence="1" type="ORF">GCM10011346_31760</name>
</gene>
<dbReference type="EMBL" id="BMLW01000009">
    <property type="protein sequence ID" value="GGP13107.1"/>
    <property type="molecule type" value="Genomic_DNA"/>
</dbReference>